<dbReference type="Proteomes" id="UP000241690">
    <property type="component" value="Unassembled WGS sequence"/>
</dbReference>
<proteinExistence type="predicted"/>
<keyword evidence="3" id="KW-1185">Reference proteome</keyword>
<dbReference type="AlphaFoldDB" id="A0A2T4AAW6"/>
<dbReference type="RefSeq" id="XP_024773906.1">
    <property type="nucleotide sequence ID" value="XM_024919251.1"/>
</dbReference>
<name>A0A2T4AAW6_TRIHA</name>
<keyword evidence="1" id="KW-0472">Membrane</keyword>
<accession>A0A2T4AAW6</accession>
<protein>
    <submittedName>
        <fullName evidence="2">Uncharacterized protein</fullName>
    </submittedName>
</protein>
<dbReference type="GeneID" id="36627820"/>
<feature type="transmembrane region" description="Helical" evidence="1">
    <location>
        <begin position="6"/>
        <end position="29"/>
    </location>
</feature>
<keyword evidence="1" id="KW-1133">Transmembrane helix</keyword>
<evidence type="ECO:0000313" key="3">
    <source>
        <dbReference type="Proteomes" id="UP000241690"/>
    </source>
</evidence>
<sequence length="72" mass="8042">MAASHLSLSVYISFFVDLSLVTFSFLYFIQWGKTRCNGWGFGVLAFVSFVVIITLEPGQFGGGGRCLFVFWC</sequence>
<evidence type="ECO:0000256" key="1">
    <source>
        <dbReference type="SAM" id="Phobius"/>
    </source>
</evidence>
<gene>
    <name evidence="2" type="ORF">M431DRAFT_509236</name>
</gene>
<reference evidence="2 3" key="1">
    <citation type="submission" date="2016-07" db="EMBL/GenBank/DDBJ databases">
        <title>Multiple horizontal gene transfer events from other fungi enriched the ability of initially mycotrophic Trichoderma (Ascomycota) to feed on dead plant biomass.</title>
        <authorList>
            <consortium name="DOE Joint Genome Institute"/>
            <person name="Aerts A."/>
            <person name="Atanasova L."/>
            <person name="Chenthamara K."/>
            <person name="Zhang J."/>
            <person name="Grujic M."/>
            <person name="Henrissat B."/>
            <person name="Kuo A."/>
            <person name="Salamov A."/>
            <person name="Lipzen A."/>
            <person name="Labutti K."/>
            <person name="Barry K."/>
            <person name="Miao Y."/>
            <person name="Rahimi M.J."/>
            <person name="Shen Q."/>
            <person name="Grigoriev I.V."/>
            <person name="Kubicek C.P."/>
            <person name="Druzhinina I.S."/>
        </authorList>
    </citation>
    <scope>NUCLEOTIDE SEQUENCE [LARGE SCALE GENOMIC DNA]</scope>
    <source>
        <strain evidence="2 3">CBS 226.95</strain>
    </source>
</reference>
<dbReference type="EMBL" id="KZ679681">
    <property type="protein sequence ID" value="PTB54229.1"/>
    <property type="molecule type" value="Genomic_DNA"/>
</dbReference>
<feature type="transmembrane region" description="Helical" evidence="1">
    <location>
        <begin position="36"/>
        <end position="55"/>
    </location>
</feature>
<evidence type="ECO:0000313" key="2">
    <source>
        <dbReference type="EMBL" id="PTB54229.1"/>
    </source>
</evidence>
<organism evidence="2 3">
    <name type="scientific">Trichoderma harzianum CBS 226.95</name>
    <dbReference type="NCBI Taxonomy" id="983964"/>
    <lineage>
        <taxon>Eukaryota</taxon>
        <taxon>Fungi</taxon>
        <taxon>Dikarya</taxon>
        <taxon>Ascomycota</taxon>
        <taxon>Pezizomycotina</taxon>
        <taxon>Sordariomycetes</taxon>
        <taxon>Hypocreomycetidae</taxon>
        <taxon>Hypocreales</taxon>
        <taxon>Hypocreaceae</taxon>
        <taxon>Trichoderma</taxon>
    </lineage>
</organism>
<feature type="non-terminal residue" evidence="2">
    <location>
        <position position="1"/>
    </location>
</feature>
<keyword evidence="1" id="KW-0812">Transmembrane</keyword>